<dbReference type="SUPFAM" id="SSF50965">
    <property type="entry name" value="Galactose oxidase, central domain"/>
    <property type="match status" value="1"/>
</dbReference>
<keyword evidence="1" id="KW-0880">Kelch repeat</keyword>
<comment type="caution">
    <text evidence="4">The sequence shown here is derived from an EMBL/GenBank/DDBJ whole genome shotgun (WGS) entry which is preliminary data.</text>
</comment>
<proteinExistence type="predicted"/>
<dbReference type="InterPro" id="IPR006652">
    <property type="entry name" value="Kelch_1"/>
</dbReference>
<gene>
    <name evidence="4" type="ORF">D187_008947</name>
</gene>
<evidence type="ECO:0000256" key="3">
    <source>
        <dbReference type="SAM" id="SignalP"/>
    </source>
</evidence>
<organism evidence="4 5">
    <name type="scientific">Cystobacter fuscus (strain ATCC 25194 / DSM 2262 / NBRC 100088 / M29)</name>
    <dbReference type="NCBI Taxonomy" id="1242864"/>
    <lineage>
        <taxon>Bacteria</taxon>
        <taxon>Pseudomonadati</taxon>
        <taxon>Myxococcota</taxon>
        <taxon>Myxococcia</taxon>
        <taxon>Myxococcales</taxon>
        <taxon>Cystobacterineae</taxon>
        <taxon>Archangiaceae</taxon>
        <taxon>Cystobacter</taxon>
    </lineage>
</organism>
<name>S9QNA1_CYSF2</name>
<dbReference type="AlphaFoldDB" id="S9QNA1"/>
<dbReference type="PANTHER" id="PTHR46344">
    <property type="entry name" value="OS02G0202900 PROTEIN"/>
    <property type="match status" value="1"/>
</dbReference>
<feature type="signal peptide" evidence="3">
    <location>
        <begin position="1"/>
        <end position="23"/>
    </location>
</feature>
<dbReference type="SUPFAM" id="SSF63829">
    <property type="entry name" value="Calcium-dependent phosphotriesterase"/>
    <property type="match status" value="1"/>
</dbReference>
<dbReference type="EMBL" id="ANAH02000007">
    <property type="protein sequence ID" value="EPX62759.1"/>
    <property type="molecule type" value="Genomic_DNA"/>
</dbReference>
<evidence type="ECO:0000256" key="1">
    <source>
        <dbReference type="ARBA" id="ARBA00022441"/>
    </source>
</evidence>
<evidence type="ECO:0000313" key="4">
    <source>
        <dbReference type="EMBL" id="EPX62759.1"/>
    </source>
</evidence>
<reference evidence="4" key="1">
    <citation type="submission" date="2013-05" db="EMBL/GenBank/DDBJ databases">
        <title>Genome assembly of Cystobacter fuscus DSM 2262.</title>
        <authorList>
            <person name="Sharma G."/>
            <person name="Khatri I."/>
            <person name="Kaur C."/>
            <person name="Mayilraj S."/>
            <person name="Subramanian S."/>
        </authorList>
    </citation>
    <scope>NUCLEOTIDE SEQUENCE [LARGE SCALE GENOMIC DNA]</scope>
    <source>
        <strain evidence="4">DSM 2262</strain>
    </source>
</reference>
<sequence length="394" mass="41701">MLMKKTMRRGAVLALLAALGGCGAPELDGAEDRQDMIQRPAASGSALRDGEVPGASSWAVTGSMGLPRMYHTATLLPMTGQVLVAGGFNTTTEAYEPRNGEWWRAANTLTTHRSHTATLLLDGRVLLAGGGQHPRTGVNAEMYDEITVSWSAAGRMITTRFGHTATLLPDGRVLVVGGTDKEFSGRTLSSAELYDPGTDTWTATGSLAAARTHHTATLLPDGRVLVVGGDDKKLRRNTAELYDPSTGTWSSTTSMWASRTYHSATLLSTGQVLVAGGDPEGRNASAELYDPGTRTWSSTADMNDARRYHTATLLPDGRVLVAGGYHDNGGIHFSAELYDPATGTWSSTASMNADRFQHSATLLPEGSLLVVGGVGNHDQSSAELYVPEALAVLE</sequence>
<dbReference type="OrthoDB" id="5524970at2"/>
<feature type="chain" id="PRO_5004568071" description="High-affinity leucine-specific transport system, periplasmic binding protein LivK" evidence="3">
    <location>
        <begin position="24"/>
        <end position="394"/>
    </location>
</feature>
<accession>S9QNA1</accession>
<dbReference type="InterPro" id="IPR037293">
    <property type="entry name" value="Gal_Oxidase_central_sf"/>
</dbReference>
<keyword evidence="2" id="KW-0677">Repeat</keyword>
<evidence type="ECO:0000256" key="2">
    <source>
        <dbReference type="ARBA" id="ARBA00022737"/>
    </source>
</evidence>
<evidence type="ECO:0000313" key="5">
    <source>
        <dbReference type="Proteomes" id="UP000011682"/>
    </source>
</evidence>
<protein>
    <recommendedName>
        <fullName evidence="6">High-affinity leucine-specific transport system, periplasmic binding protein LivK</fullName>
    </recommendedName>
</protein>
<dbReference type="SMART" id="SM00612">
    <property type="entry name" value="Kelch"/>
    <property type="match status" value="6"/>
</dbReference>
<dbReference type="eggNOG" id="COG3055">
    <property type="taxonomic scope" value="Bacteria"/>
</dbReference>
<dbReference type="Proteomes" id="UP000011682">
    <property type="component" value="Unassembled WGS sequence"/>
</dbReference>
<dbReference type="PANTHER" id="PTHR46344:SF27">
    <property type="entry name" value="KELCH REPEAT SUPERFAMILY PROTEIN"/>
    <property type="match status" value="1"/>
</dbReference>
<dbReference type="Pfam" id="PF24681">
    <property type="entry name" value="Kelch_KLHDC2_KLHL20_DRC7"/>
    <property type="match status" value="1"/>
</dbReference>
<keyword evidence="3" id="KW-0732">Signal</keyword>
<dbReference type="InterPro" id="IPR011043">
    <property type="entry name" value="Gal_Oxase/kelch_b-propeller"/>
</dbReference>
<evidence type="ECO:0008006" key="6">
    <source>
        <dbReference type="Google" id="ProtNLM"/>
    </source>
</evidence>
<dbReference type="Gene3D" id="2.130.10.80">
    <property type="entry name" value="Galactose oxidase/kelch, beta-propeller"/>
    <property type="match status" value="5"/>
</dbReference>
<dbReference type="PROSITE" id="PS51257">
    <property type="entry name" value="PROKAR_LIPOPROTEIN"/>
    <property type="match status" value="1"/>
</dbReference>
<keyword evidence="5" id="KW-1185">Reference proteome</keyword>